<evidence type="ECO:0000313" key="4">
    <source>
        <dbReference type="EMBL" id="SPT96109.1"/>
    </source>
</evidence>
<dbReference type="GO" id="GO:0030170">
    <property type="term" value="F:pyridoxal phosphate binding"/>
    <property type="evidence" value="ECO:0007669"/>
    <property type="project" value="InterPro"/>
</dbReference>
<dbReference type="GO" id="GO:0008838">
    <property type="term" value="F:diaminopropionate ammonia-lyase activity"/>
    <property type="evidence" value="ECO:0007669"/>
    <property type="project" value="UniProtKB-EC"/>
</dbReference>
<dbReference type="SUPFAM" id="SSF53686">
    <property type="entry name" value="Tryptophan synthase beta subunit-like PLP-dependent enzymes"/>
    <property type="match status" value="1"/>
</dbReference>
<dbReference type="Proteomes" id="UP000251431">
    <property type="component" value="Unassembled WGS sequence"/>
</dbReference>
<feature type="domain" description="Tryptophan synthase beta chain-like PALP" evidence="3">
    <location>
        <begin position="48"/>
        <end position="383"/>
    </location>
</feature>
<keyword evidence="4" id="KW-0456">Lyase</keyword>
<dbReference type="GO" id="GO:1901605">
    <property type="term" value="P:alpha-amino acid metabolic process"/>
    <property type="evidence" value="ECO:0007669"/>
    <property type="project" value="UniProtKB-ARBA"/>
</dbReference>
<name>A0A2X0XB86_9BACI</name>
<reference evidence="4 5" key="1">
    <citation type="submission" date="2018-06" db="EMBL/GenBank/DDBJ databases">
        <authorList>
            <consortium name="Pathogen Informatics"/>
            <person name="Doyle S."/>
        </authorList>
    </citation>
    <scope>NUCLEOTIDE SEQUENCE [LARGE SCALE GENOMIC DNA]</scope>
    <source>
        <strain evidence="4 5">NCTC7582</strain>
    </source>
</reference>
<dbReference type="NCBIfam" id="TIGR01747">
    <property type="entry name" value="diampropi_NH3ly"/>
    <property type="match status" value="1"/>
</dbReference>
<sequence length="404" mass="45938">MKEKLRWVYNQHYLEQDHIKQTTAILPFFSLDQVRKVGQFQRTYKQFEKTPLHHLEALSSYIDVEKIMIKDEAYRFGLNAFKVLGGIYAIAQYVANKLGRNIEELSFEQLKTPEVRAQVGNLTFISTTDGNHGRGVAWAARELGFQARIYMPAGSAAERLLHIKSEGAFAEITTMNYDDTVRYTSQLALENGWVLIQDTMWQGYDEIPLWIMQGYTTLVQEIVEQIQQAPTHVFLQAGVGSFAGAVVAFLQQYYEQEITFVLVEPHVANCYYESFKKNTDQFVTVGGEMQTIMAGLACGEPNPQAWQILKAYTKISISCEEEIAATGMRVLGNPLATDTRIIAGESGAAPFGCFYEIMTNEQYKELKHALHLNEQARVLFINTEGDTDKESYREIVWHGKYANQ</sequence>
<dbReference type="RefSeq" id="WP_112116419.1">
    <property type="nucleotide sequence ID" value="NZ_UAQE01000001.1"/>
</dbReference>
<dbReference type="Gene3D" id="3.40.50.1100">
    <property type="match status" value="3"/>
</dbReference>
<dbReference type="EMBL" id="UAQE01000001">
    <property type="protein sequence ID" value="SPT96109.1"/>
    <property type="molecule type" value="Genomic_DNA"/>
</dbReference>
<dbReference type="InterPro" id="IPR001926">
    <property type="entry name" value="TrpB-like_PALP"/>
</dbReference>
<dbReference type="InterPro" id="IPR036052">
    <property type="entry name" value="TrpB-like_PALP_sf"/>
</dbReference>
<comment type="cofactor">
    <cofactor evidence="1">
        <name>pyridoxal 5'-phosphate</name>
        <dbReference type="ChEBI" id="CHEBI:597326"/>
    </cofactor>
</comment>
<keyword evidence="2" id="KW-0663">Pyridoxal phosphate</keyword>
<dbReference type="PANTHER" id="PTHR42937:SF1">
    <property type="entry name" value="DIAMINOPROPIONATE AMMONIA-LYASE"/>
    <property type="match status" value="1"/>
</dbReference>
<dbReference type="InterPro" id="IPR019871">
    <property type="entry name" value="DiNH2propionate_NH3-lyase_sub"/>
</dbReference>
<dbReference type="STRING" id="1421.A2J09_13705"/>
<dbReference type="EC" id="4.3.1.15" evidence="4"/>
<dbReference type="Pfam" id="PF00291">
    <property type="entry name" value="PALP"/>
    <property type="match status" value="1"/>
</dbReference>
<accession>A0A2X0XB86</accession>
<evidence type="ECO:0000259" key="3">
    <source>
        <dbReference type="Pfam" id="PF00291"/>
    </source>
</evidence>
<dbReference type="AlphaFoldDB" id="A0A2X0XB86"/>
<evidence type="ECO:0000313" key="5">
    <source>
        <dbReference type="Proteomes" id="UP000251431"/>
    </source>
</evidence>
<dbReference type="NCBIfam" id="NF006058">
    <property type="entry name" value="PRK08206.1"/>
    <property type="match status" value="1"/>
</dbReference>
<dbReference type="PANTHER" id="PTHR42937">
    <property type="match status" value="1"/>
</dbReference>
<dbReference type="NCBIfam" id="TIGR03528">
    <property type="entry name" value="2_3_DAP_am_ly"/>
    <property type="match status" value="1"/>
</dbReference>
<dbReference type="InterPro" id="IPR010081">
    <property type="entry name" value="DiNH2opropionate_NH3_lyase"/>
</dbReference>
<gene>
    <name evidence="4" type="primary">ygeX</name>
    <name evidence="4" type="ORF">NCTC7582_00333</name>
</gene>
<proteinExistence type="predicted"/>
<protein>
    <submittedName>
        <fullName evidence="4">Diaminopropionate ammonia-lyase</fullName>
        <ecNumber evidence="4">4.3.1.15</ecNumber>
    </submittedName>
</protein>
<organism evidence="4 5">
    <name type="scientific">Lysinibacillus capsici</name>
    <dbReference type="NCBI Taxonomy" id="2115968"/>
    <lineage>
        <taxon>Bacteria</taxon>
        <taxon>Bacillati</taxon>
        <taxon>Bacillota</taxon>
        <taxon>Bacilli</taxon>
        <taxon>Bacillales</taxon>
        <taxon>Bacillaceae</taxon>
        <taxon>Lysinibacillus</taxon>
    </lineage>
</organism>
<evidence type="ECO:0000256" key="1">
    <source>
        <dbReference type="ARBA" id="ARBA00001933"/>
    </source>
</evidence>
<dbReference type="CDD" id="cd00640">
    <property type="entry name" value="Trp-synth-beta_II"/>
    <property type="match status" value="1"/>
</dbReference>
<evidence type="ECO:0000256" key="2">
    <source>
        <dbReference type="ARBA" id="ARBA00022898"/>
    </source>
</evidence>